<name>A0A5J4SES4_9EUKA</name>
<gene>
    <name evidence="1" type="ORF">EZS28_052230</name>
</gene>
<comment type="caution">
    <text evidence="1">The sequence shown here is derived from an EMBL/GenBank/DDBJ whole genome shotgun (WGS) entry which is preliminary data.</text>
</comment>
<dbReference type="AlphaFoldDB" id="A0A5J4SES4"/>
<accession>A0A5J4SES4</accession>
<sequence>MNKLSQIALLLCDVDSEEQAIKAIKRVGKFKNSEAVAEVVYDEVTYKLHYFNKLTQQEQLSQYADKVYDQNKGLPFKVQIDFGILLQENLDGNNYKYSARIPSLDNAFKHKQSTITDKKSLEQFKVDMFKQLREFMDYTYDDTKNLIVGIFNVMFATYKLIDTGARMPYLDNHPIEQEVVDKVYQDDDDDEVKDFNDVEVIGFDSFIFFILCIS</sequence>
<proteinExistence type="predicted"/>
<protein>
    <submittedName>
        <fullName evidence="1">Uncharacterized protein</fullName>
    </submittedName>
</protein>
<feature type="non-terminal residue" evidence="1">
    <location>
        <position position="214"/>
    </location>
</feature>
<dbReference type="Proteomes" id="UP000324800">
    <property type="component" value="Unassembled WGS sequence"/>
</dbReference>
<dbReference type="EMBL" id="SNRW01040361">
    <property type="protein sequence ID" value="KAA6344566.1"/>
    <property type="molecule type" value="Genomic_DNA"/>
</dbReference>
<reference evidence="1 2" key="1">
    <citation type="submission" date="2019-03" db="EMBL/GenBank/DDBJ databases">
        <title>Single cell metagenomics reveals metabolic interactions within the superorganism composed of flagellate Streblomastix strix and complex community of Bacteroidetes bacteria on its surface.</title>
        <authorList>
            <person name="Treitli S.C."/>
            <person name="Kolisko M."/>
            <person name="Husnik F."/>
            <person name="Keeling P."/>
            <person name="Hampl V."/>
        </authorList>
    </citation>
    <scope>NUCLEOTIDE SEQUENCE [LARGE SCALE GENOMIC DNA]</scope>
    <source>
        <strain evidence="1">ST1C</strain>
    </source>
</reference>
<organism evidence="1 2">
    <name type="scientific">Streblomastix strix</name>
    <dbReference type="NCBI Taxonomy" id="222440"/>
    <lineage>
        <taxon>Eukaryota</taxon>
        <taxon>Metamonada</taxon>
        <taxon>Preaxostyla</taxon>
        <taxon>Oxymonadida</taxon>
        <taxon>Streblomastigidae</taxon>
        <taxon>Streblomastix</taxon>
    </lineage>
</organism>
<evidence type="ECO:0000313" key="1">
    <source>
        <dbReference type="EMBL" id="KAA6344566.1"/>
    </source>
</evidence>
<evidence type="ECO:0000313" key="2">
    <source>
        <dbReference type="Proteomes" id="UP000324800"/>
    </source>
</evidence>